<keyword evidence="4" id="KW-0479">Metal-binding</keyword>
<evidence type="ECO:0000256" key="8">
    <source>
        <dbReference type="SAM" id="MobiDB-lite"/>
    </source>
</evidence>
<dbReference type="Pfam" id="PF01594">
    <property type="entry name" value="AI-2E_transport"/>
    <property type="match status" value="1"/>
</dbReference>
<dbReference type="InterPro" id="IPR046457">
    <property type="entry name" value="PMI_typeI_cat"/>
</dbReference>
<dbReference type="PANTHER" id="PTHR42742">
    <property type="entry name" value="TRANSCRIPTIONAL REPRESSOR MPRA"/>
    <property type="match status" value="1"/>
</dbReference>
<feature type="transmembrane region" description="Helical" evidence="9">
    <location>
        <begin position="37"/>
        <end position="55"/>
    </location>
</feature>
<dbReference type="Pfam" id="PF20511">
    <property type="entry name" value="PMI_typeI_cat"/>
    <property type="match status" value="1"/>
</dbReference>
<evidence type="ECO:0000259" key="10">
    <source>
        <dbReference type="Pfam" id="PF20511"/>
    </source>
</evidence>
<dbReference type="GO" id="GO:0008270">
    <property type="term" value="F:zinc ion binding"/>
    <property type="evidence" value="ECO:0007669"/>
    <property type="project" value="InterPro"/>
</dbReference>
<feature type="region of interest" description="Disordered" evidence="8">
    <location>
        <begin position="374"/>
        <end position="400"/>
    </location>
</feature>
<feature type="transmembrane region" description="Helical" evidence="9">
    <location>
        <begin position="162"/>
        <end position="189"/>
    </location>
</feature>
<keyword evidence="7 9" id="KW-0472">Membrane</keyword>
<feature type="transmembrane region" description="Helical" evidence="9">
    <location>
        <begin position="330"/>
        <end position="360"/>
    </location>
</feature>
<dbReference type="GO" id="GO:0004476">
    <property type="term" value="F:mannose-6-phosphate isomerase activity"/>
    <property type="evidence" value="ECO:0007669"/>
    <property type="project" value="InterPro"/>
</dbReference>
<evidence type="ECO:0000256" key="5">
    <source>
        <dbReference type="ARBA" id="ARBA00022833"/>
    </source>
</evidence>
<dbReference type="Gene3D" id="2.60.120.10">
    <property type="entry name" value="Jelly Rolls"/>
    <property type="match status" value="2"/>
</dbReference>
<accession>A0A6B0YVL5</accession>
<dbReference type="InterPro" id="IPR011051">
    <property type="entry name" value="RmlC_Cupin_sf"/>
</dbReference>
<dbReference type="InterPro" id="IPR002549">
    <property type="entry name" value="AI-2E-like"/>
</dbReference>
<name>A0A6B0YVL5_9CHLR</name>
<feature type="domain" description="Phosphomannose isomerase type I catalytic" evidence="10">
    <location>
        <begin position="408"/>
        <end position="504"/>
    </location>
</feature>
<dbReference type="SUPFAM" id="SSF51182">
    <property type="entry name" value="RmlC-like cupins"/>
    <property type="match status" value="1"/>
</dbReference>
<feature type="transmembrane region" description="Helical" evidence="9">
    <location>
        <begin position="294"/>
        <end position="310"/>
    </location>
</feature>
<sequence>MQSASPPWNTTTKAIVAVSALALFCLLVWVFRGLLQQVVLAAILAYLLHPLITFIDRRTPVNRVTVVLAFYLALALIVVALFSMVGVTTFQQVLDLSRRLPDWFEEALDQLQVLREQLPESITVGGFAVPVASLLPQLPGWDQLFSQVFGLLQPILGRGGSLAASVVTGTVAVLGQIVLIFIISIYIAVDIPRIGSMIANIAHKPGFRRDAERLTSNVSQVWAAYMRGQALLAIIIFVMVSAVLGILGVDNALGLGLLSGAMEFLPVIGPLAGAGAAILVALFQSSPGFGLDPLQFALVVAVAMIVIQQIENTLLVPRIVGKALNLHPLLVMVSVVMGASLAGLLGAILAAPVVASIRILGEYAWHKMLDLPPFPDEEESQEKDMQRNDPSEEEPAPPLDGNVYPLSFQPVFKDYIWGGRNLETILGRELPPGTIAESWEIAAHANGQSKVATGPLQGSTLAEVQQQWGRHLLGSSVDSDTFPLLIKVLDSNSWLSVQVHPDDPYAMEHAGDLGKTELWIILHAEPDAEIIYGLKAGVNRERFARSAATGAIDSMLHRIPIRTGDAVYLPAGTVHALGPGAIIAEIQQNSDTTYRLYDWGRTEADGQSRPLHVRQALDVIDWRMVEPAVAAPPILAAPAGWVREALADLRAIGGPAAGNLYTDGDSETACPYFQVDRLTGQAGAVWQGSCDGSSFNIWGCISGSASLHCDGETFELREVSWLLLPAALGAYEVHAETQCVLLKII</sequence>
<dbReference type="InterPro" id="IPR051804">
    <property type="entry name" value="Carb_Metab_Reg_Kinase/Isom"/>
</dbReference>
<feature type="transmembrane region" description="Helical" evidence="9">
    <location>
        <begin position="12"/>
        <end position="31"/>
    </location>
</feature>
<proteinExistence type="inferred from homology"/>
<evidence type="ECO:0000256" key="1">
    <source>
        <dbReference type="ARBA" id="ARBA00004141"/>
    </source>
</evidence>
<comment type="caution">
    <text evidence="11">The sequence shown here is derived from an EMBL/GenBank/DDBJ whole genome shotgun (WGS) entry which is preliminary data.</text>
</comment>
<protein>
    <submittedName>
        <fullName evidence="11">AI-2E family transporter</fullName>
    </submittedName>
</protein>
<evidence type="ECO:0000256" key="4">
    <source>
        <dbReference type="ARBA" id="ARBA00022723"/>
    </source>
</evidence>
<evidence type="ECO:0000256" key="7">
    <source>
        <dbReference type="ARBA" id="ARBA00023136"/>
    </source>
</evidence>
<feature type="transmembrane region" description="Helical" evidence="9">
    <location>
        <begin position="67"/>
        <end position="90"/>
    </location>
</feature>
<dbReference type="CDD" id="cd07010">
    <property type="entry name" value="cupin_PMI_type_I_N_bac"/>
    <property type="match status" value="1"/>
</dbReference>
<evidence type="ECO:0000313" key="11">
    <source>
        <dbReference type="EMBL" id="MXY95110.1"/>
    </source>
</evidence>
<dbReference type="GO" id="GO:0016020">
    <property type="term" value="C:membrane"/>
    <property type="evidence" value="ECO:0007669"/>
    <property type="project" value="UniProtKB-SubCell"/>
</dbReference>
<comment type="similarity">
    <text evidence="2">Belongs to the autoinducer-2 exporter (AI-2E) (TC 2.A.86) family.</text>
</comment>
<keyword evidence="6 9" id="KW-1133">Transmembrane helix</keyword>
<evidence type="ECO:0000256" key="2">
    <source>
        <dbReference type="ARBA" id="ARBA00009773"/>
    </source>
</evidence>
<evidence type="ECO:0000256" key="9">
    <source>
        <dbReference type="SAM" id="Phobius"/>
    </source>
</evidence>
<evidence type="ECO:0000256" key="6">
    <source>
        <dbReference type="ARBA" id="ARBA00022989"/>
    </source>
</evidence>
<reference evidence="11" key="1">
    <citation type="submission" date="2019-09" db="EMBL/GenBank/DDBJ databases">
        <title>Characterisation of the sponge microbiome using genome-centric metagenomics.</title>
        <authorList>
            <person name="Engelberts J.P."/>
            <person name="Robbins S.J."/>
            <person name="De Goeij J.M."/>
            <person name="Aranda M."/>
            <person name="Bell S.C."/>
            <person name="Webster N.S."/>
        </authorList>
    </citation>
    <scope>NUCLEOTIDE SEQUENCE</scope>
    <source>
        <strain evidence="11">SB0664_bin_27</strain>
    </source>
</reference>
<feature type="transmembrane region" description="Helical" evidence="9">
    <location>
        <begin position="230"/>
        <end position="249"/>
    </location>
</feature>
<organism evidence="11">
    <name type="scientific">Caldilineaceae bacterium SB0664_bin_27</name>
    <dbReference type="NCBI Taxonomy" id="2605260"/>
    <lineage>
        <taxon>Bacteria</taxon>
        <taxon>Bacillati</taxon>
        <taxon>Chloroflexota</taxon>
        <taxon>Caldilineae</taxon>
        <taxon>Caldilineales</taxon>
        <taxon>Caldilineaceae</taxon>
    </lineage>
</organism>
<gene>
    <name evidence="11" type="ORF">F4Y42_16840</name>
</gene>
<comment type="subcellular location">
    <subcellularLocation>
        <location evidence="1">Membrane</location>
        <topology evidence="1">Multi-pass membrane protein</topology>
    </subcellularLocation>
</comment>
<dbReference type="PANTHER" id="PTHR42742:SF3">
    <property type="entry name" value="FRUCTOKINASE"/>
    <property type="match status" value="1"/>
</dbReference>
<dbReference type="AlphaFoldDB" id="A0A6B0YVL5"/>
<keyword evidence="3 9" id="KW-0812">Transmembrane</keyword>
<dbReference type="EMBL" id="VXRG01000136">
    <property type="protein sequence ID" value="MXY95110.1"/>
    <property type="molecule type" value="Genomic_DNA"/>
</dbReference>
<evidence type="ECO:0000256" key="3">
    <source>
        <dbReference type="ARBA" id="ARBA00022692"/>
    </source>
</evidence>
<keyword evidence="5" id="KW-0862">Zinc</keyword>
<feature type="transmembrane region" description="Helical" evidence="9">
    <location>
        <begin position="261"/>
        <end position="282"/>
    </location>
</feature>
<dbReference type="InterPro" id="IPR014710">
    <property type="entry name" value="RmlC-like_jellyroll"/>
</dbReference>